<proteinExistence type="predicted"/>
<dbReference type="EMBL" id="CM000141">
    <property type="protein sequence ID" value="EAZ29747.1"/>
    <property type="molecule type" value="Genomic_DNA"/>
</dbReference>
<dbReference type="Proteomes" id="UP000007752">
    <property type="component" value="Chromosome 4"/>
</dbReference>
<reference evidence="1" key="2">
    <citation type="submission" date="2008-12" db="EMBL/GenBank/DDBJ databases">
        <title>Improved gene annotation of the rice (Oryza sativa) genomes.</title>
        <authorList>
            <person name="Wang J."/>
            <person name="Li R."/>
            <person name="Fan W."/>
            <person name="Huang Q."/>
            <person name="Zhang J."/>
            <person name="Zhou Y."/>
            <person name="Hu Y."/>
            <person name="Zi S."/>
            <person name="Li J."/>
            <person name="Ni P."/>
            <person name="Zheng H."/>
            <person name="Zhang Y."/>
            <person name="Zhao M."/>
            <person name="Hao Q."/>
            <person name="McDermott J."/>
            <person name="Samudrala R."/>
            <person name="Kristiansen K."/>
            <person name="Wong G.K.-S."/>
        </authorList>
    </citation>
    <scope>NUCLEOTIDE SEQUENCE</scope>
</reference>
<evidence type="ECO:0000313" key="1">
    <source>
        <dbReference type="EMBL" id="EAZ29747.1"/>
    </source>
</evidence>
<gene>
    <name evidence="1" type="ORF">OsJ_13806</name>
</gene>
<dbReference type="AlphaFoldDB" id="A0A8J8Y3Y3"/>
<name>A0A8J8Y3Y3_ORYSJ</name>
<protein>
    <submittedName>
        <fullName evidence="1">Uncharacterized protein</fullName>
    </submittedName>
</protein>
<reference evidence="1" key="1">
    <citation type="journal article" date="2005" name="PLoS Biol.">
        <title>The genomes of Oryza sativa: a history of duplications.</title>
        <authorList>
            <person name="Yu J."/>
            <person name="Wang J."/>
            <person name="Lin W."/>
            <person name="Li S."/>
            <person name="Li H."/>
            <person name="Zhou J."/>
            <person name="Ni P."/>
            <person name="Dong W."/>
            <person name="Hu S."/>
            <person name="Zeng C."/>
            <person name="Zhang J."/>
            <person name="Zhang Y."/>
            <person name="Li R."/>
            <person name="Xu Z."/>
            <person name="Li S."/>
            <person name="Li X."/>
            <person name="Zheng H."/>
            <person name="Cong L."/>
            <person name="Lin L."/>
            <person name="Yin J."/>
            <person name="Geng J."/>
            <person name="Li G."/>
            <person name="Shi J."/>
            <person name="Liu J."/>
            <person name="Lv H."/>
            <person name="Li J."/>
            <person name="Wang J."/>
            <person name="Deng Y."/>
            <person name="Ran L."/>
            <person name="Shi X."/>
            <person name="Wang X."/>
            <person name="Wu Q."/>
            <person name="Li C."/>
            <person name="Ren X."/>
            <person name="Wang J."/>
            <person name="Wang X."/>
            <person name="Li D."/>
            <person name="Liu D."/>
            <person name="Zhang X."/>
            <person name="Ji Z."/>
            <person name="Zhao W."/>
            <person name="Sun Y."/>
            <person name="Zhang Z."/>
            <person name="Bao J."/>
            <person name="Han Y."/>
            <person name="Dong L."/>
            <person name="Ji J."/>
            <person name="Chen P."/>
            <person name="Wu S."/>
            <person name="Liu J."/>
            <person name="Xiao Y."/>
            <person name="Bu D."/>
            <person name="Tan J."/>
            <person name="Yang L."/>
            <person name="Ye C."/>
            <person name="Zhang J."/>
            <person name="Xu J."/>
            <person name="Zhou Y."/>
            <person name="Yu Y."/>
            <person name="Zhang B."/>
            <person name="Zhuang S."/>
            <person name="Wei H."/>
            <person name="Liu B."/>
            <person name="Lei M."/>
            <person name="Yu H."/>
            <person name="Li Y."/>
            <person name="Xu H."/>
            <person name="Wei S."/>
            <person name="He X."/>
            <person name="Fang L."/>
            <person name="Zhang Z."/>
            <person name="Zhang Y."/>
            <person name="Huang X."/>
            <person name="Su Z."/>
            <person name="Tong W."/>
            <person name="Li J."/>
            <person name="Tong Z."/>
            <person name="Li S."/>
            <person name="Ye J."/>
            <person name="Wang L."/>
            <person name="Fang L."/>
            <person name="Lei T."/>
            <person name="Chen C."/>
            <person name="Chen H."/>
            <person name="Xu Z."/>
            <person name="Li H."/>
            <person name="Huang H."/>
            <person name="Zhang F."/>
            <person name="Xu H."/>
            <person name="Li N."/>
            <person name="Zhao C."/>
            <person name="Li S."/>
            <person name="Dong L."/>
            <person name="Huang Y."/>
            <person name="Li L."/>
            <person name="Xi Y."/>
            <person name="Qi Q."/>
            <person name="Li W."/>
            <person name="Zhang B."/>
            <person name="Hu W."/>
            <person name="Zhang Y."/>
            <person name="Tian X."/>
            <person name="Jiao Y."/>
            <person name="Liang X."/>
            <person name="Jin J."/>
            <person name="Gao L."/>
            <person name="Zheng W."/>
            <person name="Hao B."/>
            <person name="Liu S."/>
            <person name="Wang W."/>
            <person name="Yuan L."/>
            <person name="Cao M."/>
            <person name="McDermott J."/>
            <person name="Samudrala R."/>
            <person name="Wang J."/>
            <person name="Wong G.K."/>
            <person name="Yang H."/>
        </authorList>
    </citation>
    <scope>NUCLEOTIDE SEQUENCE [LARGE SCALE GENOMIC DNA]</scope>
</reference>
<accession>A0A8J8Y3Y3</accession>
<sequence>MTLLYKLVWKPLTIDENAVMRISYKVMAVKARSRHDALVALPLATSATFVGEVIPFLVRSGCPHILCLSHKKLGNAFATCYCRARMTMQQMTGRGYLYRAMPECLIVAGYARAMTDMALSQTHQRCQSHG</sequence>
<organism evidence="1">
    <name type="scientific">Oryza sativa subsp. japonica</name>
    <name type="common">Rice</name>
    <dbReference type="NCBI Taxonomy" id="39947"/>
    <lineage>
        <taxon>Eukaryota</taxon>
        <taxon>Viridiplantae</taxon>
        <taxon>Streptophyta</taxon>
        <taxon>Embryophyta</taxon>
        <taxon>Tracheophyta</taxon>
        <taxon>Spermatophyta</taxon>
        <taxon>Magnoliopsida</taxon>
        <taxon>Liliopsida</taxon>
        <taxon>Poales</taxon>
        <taxon>Poaceae</taxon>
        <taxon>BOP clade</taxon>
        <taxon>Oryzoideae</taxon>
        <taxon>Oryzeae</taxon>
        <taxon>Oryzinae</taxon>
        <taxon>Oryza</taxon>
        <taxon>Oryza sativa</taxon>
    </lineage>
</organism>